<proteinExistence type="predicted"/>
<reference evidence="2" key="1">
    <citation type="submission" date="2018-05" db="EMBL/GenBank/DDBJ databases">
        <authorList>
            <person name="Feng T."/>
        </authorList>
    </citation>
    <scope>NUCLEOTIDE SEQUENCE [LARGE SCALE GENOMIC DNA]</scope>
    <source>
        <strain evidence="2">S27</strain>
    </source>
</reference>
<keyword evidence="2" id="KW-1185">Reference proteome</keyword>
<evidence type="ECO:0000313" key="1">
    <source>
        <dbReference type="EMBL" id="RDK01039.1"/>
    </source>
</evidence>
<dbReference type="EMBL" id="QHKS01000012">
    <property type="protein sequence ID" value="RDK01039.1"/>
    <property type="molecule type" value="Genomic_DNA"/>
</dbReference>
<evidence type="ECO:0000313" key="2">
    <source>
        <dbReference type="Proteomes" id="UP000254875"/>
    </source>
</evidence>
<protein>
    <submittedName>
        <fullName evidence="1">Phasin</fullName>
    </submittedName>
</protein>
<sequence length="168" mass="18082">MNNRAIEQTADFGLHSFPALFDFQRDVLESLRKLTELNLAALKATVNEGKSAVSSWQFSLTPVAGAALSQQQFVERALSYAHHVKDIDTQFQAALIKAGKALRDQYADAWTRFGSNMGNGAPFGADAAVGAMQSVIATLEKAIDETPEYVKRTTGAGSTDRTAVTDIA</sequence>
<dbReference type="AlphaFoldDB" id="A0A370N5Z8"/>
<dbReference type="OrthoDB" id="9003468at2"/>
<accession>A0A370N5Z8</accession>
<dbReference type="RefSeq" id="WP_115102833.1">
    <property type="nucleotide sequence ID" value="NZ_QHKS01000012.1"/>
</dbReference>
<dbReference type="Proteomes" id="UP000254875">
    <property type="component" value="Unassembled WGS sequence"/>
</dbReference>
<organism evidence="1 2">
    <name type="scientific">Paraburkholderia lacunae</name>
    <dbReference type="NCBI Taxonomy" id="2211104"/>
    <lineage>
        <taxon>Bacteria</taxon>
        <taxon>Pseudomonadati</taxon>
        <taxon>Pseudomonadota</taxon>
        <taxon>Betaproteobacteria</taxon>
        <taxon>Burkholderiales</taxon>
        <taxon>Burkholderiaceae</taxon>
        <taxon>Paraburkholderia</taxon>
    </lineage>
</organism>
<gene>
    <name evidence="1" type="ORF">DLM46_19715</name>
</gene>
<comment type="caution">
    <text evidence="1">The sequence shown here is derived from an EMBL/GenBank/DDBJ whole genome shotgun (WGS) entry which is preliminary data.</text>
</comment>
<name>A0A370N5Z8_9BURK</name>